<evidence type="ECO:0000256" key="1">
    <source>
        <dbReference type="SAM" id="MobiDB-lite"/>
    </source>
</evidence>
<evidence type="ECO:0000313" key="6">
    <source>
        <dbReference type="Proteomes" id="UP000054266"/>
    </source>
</evidence>
<dbReference type="GO" id="GO:0000329">
    <property type="term" value="C:fungal-type vacuole membrane"/>
    <property type="evidence" value="ECO:0007669"/>
    <property type="project" value="TreeGrafter"/>
</dbReference>
<keyword evidence="2" id="KW-1133">Transmembrane helix</keyword>
<dbReference type="STRING" id="5601.A0A0D2CIJ7"/>
<feature type="compositionally biased region" description="Basic and acidic residues" evidence="1">
    <location>
        <begin position="405"/>
        <end position="417"/>
    </location>
</feature>
<keyword evidence="6" id="KW-1185">Reference proteome</keyword>
<proteinExistence type="predicted"/>
<dbReference type="HOGENOM" id="CLU_031281_2_2_1"/>
<feature type="region of interest" description="Disordered" evidence="1">
    <location>
        <begin position="405"/>
        <end position="456"/>
    </location>
</feature>
<sequence length="456" mass="48936">MWYGARTQLWLLVLSIALLCRANDLNDDILTILGSANGASTFVSYLQGRTQLIDLLNGGNFTVLVPNDQAFTRLGPSTIDNKTLDALLDYHIVKGIFPSGTFSTTPVFAPTLLNDSAYTNITGGQRVELVERNGVATVLTGLKNPSKVVQADIFYAGGLIQMVDAVSTIPLSLSHTITQAGLEDLTALLNDAGWLAPSPAFDATIALPDLTVFGPNDPRFGASFTGFDGLTDDQRLKIFSYHCVAGRVLYSTDLTNNTHFNTLDNLPITSYDVDNTTFMNNAQITAKDYLTANGVLQVINYLLDPSNSSATPNVTETGSAQEPAKSSGGDLGDGAIAGIAIGGVAVGLILAVAAVFFCRWWRRRRREGSVHLDLLDREHKVAAELGGLAVPTVVEADSSMIFESGGHRRESTDKKGMYEPPPVEIDGDMVQRTQKSRTSKPVTEDWSDISSAGDRG</sequence>
<protein>
    <recommendedName>
        <fullName evidence="4">FAS1 domain-containing protein</fullName>
    </recommendedName>
</protein>
<gene>
    <name evidence="5" type="ORF">PV04_07293</name>
</gene>
<dbReference type="Proteomes" id="UP000054266">
    <property type="component" value="Unassembled WGS sequence"/>
</dbReference>
<dbReference type="GO" id="GO:0016236">
    <property type="term" value="P:macroautophagy"/>
    <property type="evidence" value="ECO:0007669"/>
    <property type="project" value="TreeGrafter"/>
</dbReference>
<feature type="signal peptide" evidence="3">
    <location>
        <begin position="1"/>
        <end position="22"/>
    </location>
</feature>
<evidence type="ECO:0000256" key="3">
    <source>
        <dbReference type="SAM" id="SignalP"/>
    </source>
</evidence>
<evidence type="ECO:0000256" key="2">
    <source>
        <dbReference type="SAM" id="Phobius"/>
    </source>
</evidence>
<organism evidence="5 6">
    <name type="scientific">Phialophora macrospora</name>
    <dbReference type="NCBI Taxonomy" id="1851006"/>
    <lineage>
        <taxon>Eukaryota</taxon>
        <taxon>Fungi</taxon>
        <taxon>Dikarya</taxon>
        <taxon>Ascomycota</taxon>
        <taxon>Pezizomycotina</taxon>
        <taxon>Eurotiomycetes</taxon>
        <taxon>Chaetothyriomycetidae</taxon>
        <taxon>Chaetothyriales</taxon>
        <taxon>Herpotrichiellaceae</taxon>
        <taxon>Phialophora</taxon>
    </lineage>
</organism>
<evidence type="ECO:0000313" key="5">
    <source>
        <dbReference type="EMBL" id="KIW65001.1"/>
    </source>
</evidence>
<reference evidence="5 6" key="1">
    <citation type="submission" date="2015-01" db="EMBL/GenBank/DDBJ databases">
        <title>The Genome Sequence of Capronia semiimmersa CBS27337.</title>
        <authorList>
            <consortium name="The Broad Institute Genomics Platform"/>
            <person name="Cuomo C."/>
            <person name="de Hoog S."/>
            <person name="Gorbushina A."/>
            <person name="Stielow B."/>
            <person name="Teixiera M."/>
            <person name="Abouelleil A."/>
            <person name="Chapman S.B."/>
            <person name="Priest M."/>
            <person name="Young S.K."/>
            <person name="Wortman J."/>
            <person name="Nusbaum C."/>
            <person name="Birren B."/>
        </authorList>
    </citation>
    <scope>NUCLEOTIDE SEQUENCE [LARGE SCALE GENOMIC DNA]</scope>
    <source>
        <strain evidence="5 6">CBS 27337</strain>
    </source>
</reference>
<keyword evidence="3" id="KW-0732">Signal</keyword>
<dbReference type="AlphaFoldDB" id="A0A0D2CIJ7"/>
<dbReference type="InterPro" id="IPR000782">
    <property type="entry name" value="FAS1_domain"/>
</dbReference>
<evidence type="ECO:0000259" key="4">
    <source>
        <dbReference type="PROSITE" id="PS50213"/>
    </source>
</evidence>
<feature type="domain" description="FAS1" evidence="4">
    <location>
        <begin position="162"/>
        <end position="303"/>
    </location>
</feature>
<dbReference type="InterPro" id="IPR036378">
    <property type="entry name" value="FAS1_dom_sf"/>
</dbReference>
<keyword evidence="2" id="KW-0472">Membrane</keyword>
<keyword evidence="2" id="KW-0812">Transmembrane</keyword>
<feature type="transmembrane region" description="Helical" evidence="2">
    <location>
        <begin position="335"/>
        <end position="357"/>
    </location>
</feature>
<feature type="domain" description="FAS1" evidence="4">
    <location>
        <begin position="26"/>
        <end position="167"/>
    </location>
</feature>
<dbReference type="InterPro" id="IPR050904">
    <property type="entry name" value="Adhesion/Biosynth-related"/>
</dbReference>
<dbReference type="SMART" id="SM00554">
    <property type="entry name" value="FAS1"/>
    <property type="match status" value="2"/>
</dbReference>
<dbReference type="PANTHER" id="PTHR10900">
    <property type="entry name" value="PERIOSTIN-RELATED"/>
    <property type="match status" value="1"/>
</dbReference>
<dbReference type="EMBL" id="KN846960">
    <property type="protein sequence ID" value="KIW65001.1"/>
    <property type="molecule type" value="Genomic_DNA"/>
</dbReference>
<dbReference type="SUPFAM" id="SSF82153">
    <property type="entry name" value="FAS1 domain"/>
    <property type="match status" value="2"/>
</dbReference>
<name>A0A0D2CIJ7_9EURO</name>
<accession>A0A0D2CIJ7</accession>
<feature type="chain" id="PRO_5002239748" description="FAS1 domain-containing protein" evidence="3">
    <location>
        <begin position="23"/>
        <end position="456"/>
    </location>
</feature>
<dbReference type="PROSITE" id="PS50213">
    <property type="entry name" value="FAS1"/>
    <property type="match status" value="2"/>
</dbReference>
<dbReference type="Pfam" id="PF02469">
    <property type="entry name" value="Fasciclin"/>
    <property type="match status" value="2"/>
</dbReference>
<dbReference type="Gene3D" id="2.30.180.10">
    <property type="entry name" value="FAS1 domain"/>
    <property type="match status" value="2"/>
</dbReference>
<dbReference type="PANTHER" id="PTHR10900:SF77">
    <property type="entry name" value="FI19380P1"/>
    <property type="match status" value="1"/>
</dbReference>